<dbReference type="Gene3D" id="3.40.720.10">
    <property type="entry name" value="Alkaline Phosphatase, subunit A"/>
    <property type="match status" value="1"/>
</dbReference>
<dbReference type="InterPro" id="IPR050738">
    <property type="entry name" value="Sulfatase"/>
</dbReference>
<protein>
    <submittedName>
        <fullName evidence="4">Sulfatase-like hydrolase/transferase</fullName>
    </submittedName>
</protein>
<proteinExistence type="inferred from homology"/>
<evidence type="ECO:0000313" key="4">
    <source>
        <dbReference type="EMBL" id="MFC5448521.1"/>
    </source>
</evidence>
<reference evidence="5" key="1">
    <citation type="journal article" date="2019" name="Int. J. Syst. Evol. Microbiol.">
        <title>The Global Catalogue of Microorganisms (GCM) 10K type strain sequencing project: providing services to taxonomists for standard genome sequencing and annotation.</title>
        <authorList>
            <consortium name="The Broad Institute Genomics Platform"/>
            <consortium name="The Broad Institute Genome Sequencing Center for Infectious Disease"/>
            <person name="Wu L."/>
            <person name="Ma J."/>
        </authorList>
    </citation>
    <scope>NUCLEOTIDE SEQUENCE [LARGE SCALE GENOMIC DNA]</scope>
    <source>
        <strain evidence="5">KACC 11904</strain>
    </source>
</reference>
<name>A0ABW0K685_9BACL</name>
<gene>
    <name evidence="4" type="ORF">ACFPOG_09620</name>
</gene>
<comment type="similarity">
    <text evidence="1">Belongs to the sulfatase family.</text>
</comment>
<dbReference type="SUPFAM" id="SSF53649">
    <property type="entry name" value="Alkaline phosphatase-like"/>
    <property type="match status" value="1"/>
</dbReference>
<organism evidence="4 5">
    <name type="scientific">Paenibacillus aestuarii</name>
    <dbReference type="NCBI Taxonomy" id="516965"/>
    <lineage>
        <taxon>Bacteria</taxon>
        <taxon>Bacillati</taxon>
        <taxon>Bacillota</taxon>
        <taxon>Bacilli</taxon>
        <taxon>Bacillales</taxon>
        <taxon>Paenibacillaceae</taxon>
        <taxon>Paenibacillus</taxon>
    </lineage>
</organism>
<keyword evidence="2" id="KW-0378">Hydrolase</keyword>
<dbReference type="InterPro" id="IPR000917">
    <property type="entry name" value="Sulfatase_N"/>
</dbReference>
<keyword evidence="5" id="KW-1185">Reference proteome</keyword>
<accession>A0ABW0K685</accession>
<comment type="caution">
    <text evidence="4">The sequence shown here is derived from an EMBL/GenBank/DDBJ whole genome shotgun (WGS) entry which is preliminary data.</text>
</comment>
<dbReference type="PANTHER" id="PTHR42693:SF53">
    <property type="entry name" value="ENDO-4-O-SULFATASE"/>
    <property type="match status" value="1"/>
</dbReference>
<dbReference type="Pfam" id="PF00884">
    <property type="entry name" value="Sulfatase"/>
    <property type="match status" value="1"/>
</dbReference>
<evidence type="ECO:0000313" key="5">
    <source>
        <dbReference type="Proteomes" id="UP001596044"/>
    </source>
</evidence>
<evidence type="ECO:0000256" key="1">
    <source>
        <dbReference type="ARBA" id="ARBA00008779"/>
    </source>
</evidence>
<evidence type="ECO:0000259" key="3">
    <source>
        <dbReference type="Pfam" id="PF00884"/>
    </source>
</evidence>
<sequence length="575" mass="65830">MSPIGQRPNILVILVDEERYPPVYESAATREWRQHHLVAHERLRAHGLEFHRHYIGSAACCPSRATLFTGHYPSLHGVSQTDGIAKRAYDSDMFWLNPHTVPTMGHYFREAGYRTFYKGKWHISHEDIVRPGTHQSLPSYEPVTGVPDPRKEQLYLHADPLDEYGFSDWIGPEPHGTNPRNSASSAGIGVSGRDIVYGEEAAALIETLDRQKQNGDDKPWLLIASFLNPHDIVLYGALTALHPMFNFAVEPMPDPPPSPTQTESLHTKPRCQASYRDTYPQALQPIWNQVHYRQLYEQLQKNADQQVNRVLESLMQSSFYENTYVIFTSDHGDMLGAHGYMHQKFYAAYEEIIHVPLIVHHPRLYDAPRQCEKLTSHLDLLPTLLGLAQADVSEIQLRLQARFSDVHPLVGRDLSPLINGQQDEHEIPEEPVYFMTDDDVTRGQHQVSPLGIPYASAIQPNHIETILLKIIRNQAQELWKFTRYFDNPQFWSVPGVRDVQLTASTALGEHPCIKTIKTVPEPEEYELYNLTEDPMETRNLAYPEYATDESRAIQAYMARELQAQRMRKRLVPARA</sequence>
<feature type="domain" description="Sulfatase N-terminal" evidence="3">
    <location>
        <begin position="8"/>
        <end position="389"/>
    </location>
</feature>
<evidence type="ECO:0000256" key="2">
    <source>
        <dbReference type="ARBA" id="ARBA00022801"/>
    </source>
</evidence>
<dbReference type="InterPro" id="IPR017850">
    <property type="entry name" value="Alkaline_phosphatase_core_sf"/>
</dbReference>
<dbReference type="PANTHER" id="PTHR42693">
    <property type="entry name" value="ARYLSULFATASE FAMILY MEMBER"/>
    <property type="match status" value="1"/>
</dbReference>
<dbReference type="Proteomes" id="UP001596044">
    <property type="component" value="Unassembled WGS sequence"/>
</dbReference>
<dbReference type="EMBL" id="JBHSMJ010000009">
    <property type="protein sequence ID" value="MFC5448521.1"/>
    <property type="molecule type" value="Genomic_DNA"/>
</dbReference>
<dbReference type="RefSeq" id="WP_270878191.1">
    <property type="nucleotide sequence ID" value="NZ_JAQFVF010000018.1"/>
</dbReference>